<gene>
    <name evidence="1" type="ORF">HNP55_001052</name>
</gene>
<dbReference type="GO" id="GO:0003677">
    <property type="term" value="F:DNA binding"/>
    <property type="evidence" value="ECO:0007669"/>
    <property type="project" value="InterPro"/>
</dbReference>
<organism evidence="1 2">
    <name type="scientific">Roseateles oligotrophus</name>
    <dbReference type="NCBI Taxonomy" id="1769250"/>
    <lineage>
        <taxon>Bacteria</taxon>
        <taxon>Pseudomonadati</taxon>
        <taxon>Pseudomonadota</taxon>
        <taxon>Betaproteobacteria</taxon>
        <taxon>Burkholderiales</taxon>
        <taxon>Sphaerotilaceae</taxon>
        <taxon>Roseateles</taxon>
    </lineage>
</organism>
<dbReference type="EMBL" id="JACHLP010000002">
    <property type="protein sequence ID" value="MBB4842537.1"/>
    <property type="molecule type" value="Genomic_DNA"/>
</dbReference>
<name>A0A840LB08_9BURK</name>
<dbReference type="InterPro" id="IPR010982">
    <property type="entry name" value="Lambda_DNA-bd_dom_sf"/>
</dbReference>
<dbReference type="Gene3D" id="1.10.260.40">
    <property type="entry name" value="lambda repressor-like DNA-binding domains"/>
    <property type="match status" value="1"/>
</dbReference>
<dbReference type="AlphaFoldDB" id="A0A840LB08"/>
<evidence type="ECO:0000313" key="1">
    <source>
        <dbReference type="EMBL" id="MBB4842537.1"/>
    </source>
</evidence>
<proteinExistence type="predicted"/>
<dbReference type="Proteomes" id="UP000562027">
    <property type="component" value="Unassembled WGS sequence"/>
</dbReference>
<keyword evidence="2" id="KW-1185">Reference proteome</keyword>
<sequence length="90" mass="9849">MPETPLNFPLGHSGAALIVRTAAELGTIVREQRRELKLRQIDLAGIGNTGNRLIVDIEKGKPTVQVQKVLDVLDLLGLELVVRQKASRSL</sequence>
<comment type="caution">
    <text evidence="1">The sequence shown here is derived from an EMBL/GenBank/DDBJ whole genome shotgun (WGS) entry which is preliminary data.</text>
</comment>
<accession>A0A840LB08</accession>
<evidence type="ECO:0000313" key="2">
    <source>
        <dbReference type="Proteomes" id="UP000562027"/>
    </source>
</evidence>
<protein>
    <submittedName>
        <fullName evidence="1">Y4mF family transcriptional regulator</fullName>
    </submittedName>
</protein>
<reference evidence="1 2" key="1">
    <citation type="submission" date="2020-08" db="EMBL/GenBank/DDBJ databases">
        <title>Functional genomics of gut bacteria from endangered species of beetles.</title>
        <authorList>
            <person name="Carlos-Shanley C."/>
        </authorList>
    </citation>
    <scope>NUCLEOTIDE SEQUENCE [LARGE SCALE GENOMIC DNA]</scope>
    <source>
        <strain evidence="1 2">S00239</strain>
    </source>
</reference>
<dbReference type="SUPFAM" id="SSF47413">
    <property type="entry name" value="lambda repressor-like DNA-binding domains"/>
    <property type="match status" value="1"/>
</dbReference>
<dbReference type="RefSeq" id="WP_184296940.1">
    <property type="nucleotide sequence ID" value="NZ_JACHLP010000002.1"/>
</dbReference>